<organism evidence="3 4">
    <name type="scientific">Haloactinospora alba</name>
    <dbReference type="NCBI Taxonomy" id="405555"/>
    <lineage>
        <taxon>Bacteria</taxon>
        <taxon>Bacillati</taxon>
        <taxon>Actinomycetota</taxon>
        <taxon>Actinomycetes</taxon>
        <taxon>Streptosporangiales</taxon>
        <taxon>Nocardiopsidaceae</taxon>
        <taxon>Haloactinospora</taxon>
    </lineage>
</organism>
<keyword evidence="2" id="KW-1133">Transmembrane helix</keyword>
<dbReference type="Proteomes" id="UP000317422">
    <property type="component" value="Unassembled WGS sequence"/>
</dbReference>
<dbReference type="EMBL" id="VFQC01000001">
    <property type="protein sequence ID" value="TQN32321.1"/>
    <property type="molecule type" value="Genomic_DNA"/>
</dbReference>
<dbReference type="OrthoDB" id="3430966at2"/>
<name>A0A543NKD9_9ACTN</name>
<evidence type="ECO:0000256" key="1">
    <source>
        <dbReference type="SAM" id="MobiDB-lite"/>
    </source>
</evidence>
<feature type="transmembrane region" description="Helical" evidence="2">
    <location>
        <begin position="52"/>
        <end position="75"/>
    </location>
</feature>
<keyword evidence="2" id="KW-0812">Transmembrane</keyword>
<comment type="caution">
    <text evidence="3">The sequence shown here is derived from an EMBL/GenBank/DDBJ whole genome shotgun (WGS) entry which is preliminary data.</text>
</comment>
<evidence type="ECO:0000313" key="4">
    <source>
        <dbReference type="Proteomes" id="UP000317422"/>
    </source>
</evidence>
<dbReference type="RefSeq" id="WP_141923832.1">
    <property type="nucleotide sequence ID" value="NZ_VFQC01000001.1"/>
</dbReference>
<sequence>MGQPPSGGPDQRPGPLPQRPAHPHAGSAPESQSAAGASSAATLASKRSRGCAVAMVAVLAVLALLLVAGGVWAIVTLTTTRSEFGGAPECTVAEGEVLERLVADYDTETAEPISGLGQRRDGRQCKWTTSEDGSVVPAAARLVMVSSTGGWSDDGSADAAEMLRAESEEHAPEELSGIGDEARSWYEFDSGFTWGCVGVQVSNLYTATCYTASVDFQASSSIPDEEVLSEAEELAEAAVRRAADGA</sequence>
<keyword evidence="4" id="KW-1185">Reference proteome</keyword>
<feature type="region of interest" description="Disordered" evidence="1">
    <location>
        <begin position="1"/>
        <end position="39"/>
    </location>
</feature>
<keyword evidence="2" id="KW-0472">Membrane</keyword>
<feature type="compositionally biased region" description="Low complexity" evidence="1">
    <location>
        <begin position="25"/>
        <end position="39"/>
    </location>
</feature>
<gene>
    <name evidence="3" type="ORF">FHX37_2272</name>
</gene>
<accession>A0A543NKD9</accession>
<dbReference type="AlphaFoldDB" id="A0A543NKD9"/>
<proteinExistence type="predicted"/>
<evidence type="ECO:0000256" key="2">
    <source>
        <dbReference type="SAM" id="Phobius"/>
    </source>
</evidence>
<reference evidence="3 4" key="1">
    <citation type="submission" date="2019-06" db="EMBL/GenBank/DDBJ databases">
        <title>Sequencing the genomes of 1000 actinobacteria strains.</title>
        <authorList>
            <person name="Klenk H.-P."/>
        </authorList>
    </citation>
    <scope>NUCLEOTIDE SEQUENCE [LARGE SCALE GENOMIC DNA]</scope>
    <source>
        <strain evidence="3 4">DSM 45015</strain>
    </source>
</reference>
<protein>
    <recommendedName>
        <fullName evidence="5">DUF3558 family protein</fullName>
    </recommendedName>
</protein>
<evidence type="ECO:0000313" key="3">
    <source>
        <dbReference type="EMBL" id="TQN32321.1"/>
    </source>
</evidence>
<evidence type="ECO:0008006" key="5">
    <source>
        <dbReference type="Google" id="ProtNLM"/>
    </source>
</evidence>